<evidence type="ECO:0000256" key="1">
    <source>
        <dbReference type="ARBA" id="ARBA00004651"/>
    </source>
</evidence>
<dbReference type="Gene3D" id="3.40.50.300">
    <property type="entry name" value="P-loop containing nucleotide triphosphate hydrolases"/>
    <property type="match status" value="1"/>
</dbReference>
<dbReference type="GO" id="GO:0015421">
    <property type="term" value="F:ABC-type oligopeptide transporter activity"/>
    <property type="evidence" value="ECO:0007669"/>
    <property type="project" value="TreeGrafter"/>
</dbReference>
<dbReference type="GO" id="GO:0005886">
    <property type="term" value="C:plasma membrane"/>
    <property type="evidence" value="ECO:0007669"/>
    <property type="project" value="UniProtKB-SubCell"/>
</dbReference>
<dbReference type="AlphaFoldDB" id="A0A0R1NDB9"/>
<dbReference type="Pfam" id="PF00005">
    <property type="entry name" value="ABC_tran"/>
    <property type="match status" value="1"/>
</dbReference>
<keyword evidence="2" id="KW-0813">Transport</keyword>
<dbReference type="SUPFAM" id="SSF52540">
    <property type="entry name" value="P-loop containing nucleoside triphosphate hydrolases"/>
    <property type="match status" value="1"/>
</dbReference>
<dbReference type="GO" id="GO:0005524">
    <property type="term" value="F:ATP binding"/>
    <property type="evidence" value="ECO:0007669"/>
    <property type="project" value="UniProtKB-KW"/>
</dbReference>
<dbReference type="PROSITE" id="PS50893">
    <property type="entry name" value="ABC_TRANSPORTER_2"/>
    <property type="match status" value="1"/>
</dbReference>
<evidence type="ECO:0000256" key="3">
    <source>
        <dbReference type="ARBA" id="ARBA00022692"/>
    </source>
</evidence>
<comment type="subcellular location">
    <subcellularLocation>
        <location evidence="1">Cell membrane</location>
        <topology evidence="1">Multi-pass membrane protein</topology>
    </subcellularLocation>
</comment>
<dbReference type="OrthoDB" id="9770415at2"/>
<dbReference type="InterPro" id="IPR011527">
    <property type="entry name" value="ABC1_TM_dom"/>
</dbReference>
<evidence type="ECO:0000256" key="4">
    <source>
        <dbReference type="ARBA" id="ARBA00022741"/>
    </source>
</evidence>
<feature type="transmembrane region" description="Helical" evidence="8">
    <location>
        <begin position="21"/>
        <end position="41"/>
    </location>
</feature>
<dbReference type="STRING" id="1423792.FD09_GL000439"/>
<feature type="transmembrane region" description="Helical" evidence="8">
    <location>
        <begin position="140"/>
        <end position="159"/>
    </location>
</feature>
<dbReference type="PATRIC" id="fig|1423792.3.peg.443"/>
<proteinExistence type="predicted"/>
<dbReference type="Proteomes" id="UP000051330">
    <property type="component" value="Unassembled WGS sequence"/>
</dbReference>
<evidence type="ECO:0000313" key="11">
    <source>
        <dbReference type="EMBL" id="KRL14779.1"/>
    </source>
</evidence>
<evidence type="ECO:0000313" key="12">
    <source>
        <dbReference type="Proteomes" id="UP000051330"/>
    </source>
</evidence>
<comment type="caution">
    <text evidence="11">The sequence shown here is derived from an EMBL/GenBank/DDBJ whole genome shotgun (WGS) entry which is preliminary data.</text>
</comment>
<evidence type="ECO:0000256" key="6">
    <source>
        <dbReference type="ARBA" id="ARBA00022989"/>
    </source>
</evidence>
<keyword evidence="6 8" id="KW-1133">Transmembrane helix</keyword>
<dbReference type="InterPro" id="IPR027417">
    <property type="entry name" value="P-loop_NTPase"/>
</dbReference>
<evidence type="ECO:0000256" key="5">
    <source>
        <dbReference type="ARBA" id="ARBA00022840"/>
    </source>
</evidence>
<organism evidence="11 12">
    <name type="scientific">Schleiferilactobacillus perolens DSM 12744</name>
    <dbReference type="NCBI Taxonomy" id="1423792"/>
    <lineage>
        <taxon>Bacteria</taxon>
        <taxon>Bacillati</taxon>
        <taxon>Bacillota</taxon>
        <taxon>Bacilli</taxon>
        <taxon>Lactobacillales</taxon>
        <taxon>Lactobacillaceae</taxon>
        <taxon>Schleiferilactobacillus</taxon>
    </lineage>
</organism>
<keyword evidence="7 8" id="KW-0472">Membrane</keyword>
<reference evidence="11 12" key="1">
    <citation type="journal article" date="2015" name="Genome Announc.">
        <title>Expanding the biotechnology potential of lactobacilli through comparative genomics of 213 strains and associated genera.</title>
        <authorList>
            <person name="Sun Z."/>
            <person name="Harris H.M."/>
            <person name="McCann A."/>
            <person name="Guo C."/>
            <person name="Argimon S."/>
            <person name="Zhang W."/>
            <person name="Yang X."/>
            <person name="Jeffery I.B."/>
            <person name="Cooney J.C."/>
            <person name="Kagawa T.F."/>
            <person name="Liu W."/>
            <person name="Song Y."/>
            <person name="Salvetti E."/>
            <person name="Wrobel A."/>
            <person name="Rasinkangas P."/>
            <person name="Parkhill J."/>
            <person name="Rea M.C."/>
            <person name="O'Sullivan O."/>
            <person name="Ritari J."/>
            <person name="Douillard F.P."/>
            <person name="Paul Ross R."/>
            <person name="Yang R."/>
            <person name="Briner A.E."/>
            <person name="Felis G.E."/>
            <person name="de Vos W.M."/>
            <person name="Barrangou R."/>
            <person name="Klaenhammer T.R."/>
            <person name="Caufield P.W."/>
            <person name="Cui Y."/>
            <person name="Zhang H."/>
            <person name="O'Toole P.W."/>
        </authorList>
    </citation>
    <scope>NUCLEOTIDE SEQUENCE [LARGE SCALE GENOMIC DNA]</scope>
    <source>
        <strain evidence="11 12">DSM 12744</strain>
    </source>
</reference>
<dbReference type="PANTHER" id="PTHR43394:SF1">
    <property type="entry name" value="ATP-BINDING CASSETTE SUB-FAMILY B MEMBER 10, MITOCHONDRIAL"/>
    <property type="match status" value="1"/>
</dbReference>
<keyword evidence="12" id="KW-1185">Reference proteome</keyword>
<dbReference type="InterPro" id="IPR036640">
    <property type="entry name" value="ABC1_TM_sf"/>
</dbReference>
<dbReference type="InterPro" id="IPR003593">
    <property type="entry name" value="AAA+_ATPase"/>
</dbReference>
<dbReference type="InterPro" id="IPR039421">
    <property type="entry name" value="Type_1_exporter"/>
</dbReference>
<gene>
    <name evidence="11" type="ORF">FD09_GL000439</name>
</gene>
<feature type="transmembrane region" description="Helical" evidence="8">
    <location>
        <begin position="61"/>
        <end position="86"/>
    </location>
</feature>
<dbReference type="InterPro" id="IPR017871">
    <property type="entry name" value="ABC_transporter-like_CS"/>
</dbReference>
<protein>
    <submittedName>
        <fullName evidence="11">YknV protein</fullName>
    </submittedName>
</protein>
<keyword evidence="3 8" id="KW-0812">Transmembrane</keyword>
<evidence type="ECO:0000256" key="7">
    <source>
        <dbReference type="ARBA" id="ARBA00023136"/>
    </source>
</evidence>
<keyword evidence="4" id="KW-0547">Nucleotide-binding</keyword>
<feature type="domain" description="ABC transmembrane type-1" evidence="10">
    <location>
        <begin position="25"/>
        <end position="307"/>
    </location>
</feature>
<dbReference type="GO" id="GO:0016887">
    <property type="term" value="F:ATP hydrolysis activity"/>
    <property type="evidence" value="ECO:0007669"/>
    <property type="project" value="InterPro"/>
</dbReference>
<dbReference type="Gene3D" id="1.20.1560.10">
    <property type="entry name" value="ABC transporter type 1, transmembrane domain"/>
    <property type="match status" value="1"/>
</dbReference>
<evidence type="ECO:0000259" key="10">
    <source>
        <dbReference type="PROSITE" id="PS50929"/>
    </source>
</evidence>
<feature type="transmembrane region" description="Helical" evidence="8">
    <location>
        <begin position="165"/>
        <end position="186"/>
    </location>
</feature>
<dbReference type="InterPro" id="IPR003439">
    <property type="entry name" value="ABC_transporter-like_ATP-bd"/>
</dbReference>
<evidence type="ECO:0000256" key="8">
    <source>
        <dbReference type="SAM" id="Phobius"/>
    </source>
</evidence>
<dbReference type="PANTHER" id="PTHR43394">
    <property type="entry name" value="ATP-DEPENDENT PERMEASE MDL1, MITOCHONDRIAL"/>
    <property type="match status" value="1"/>
</dbReference>
<evidence type="ECO:0000259" key="9">
    <source>
        <dbReference type="PROSITE" id="PS50893"/>
    </source>
</evidence>
<dbReference type="PROSITE" id="PS00211">
    <property type="entry name" value="ABC_TRANSPORTER_1"/>
    <property type="match status" value="1"/>
</dbReference>
<evidence type="ECO:0000256" key="2">
    <source>
        <dbReference type="ARBA" id="ARBA00022448"/>
    </source>
</evidence>
<sequence length="578" mass="63410">MFKSTVWRMIRFFARQLADAKRYLIAVMVMLVGTAAIQYAIPRITQSVIDQVIPKKEVGTLALSVGALLVLTAVTGLLSAGSNYLLARVSQSAVARLRNTLFGHALNQDFAFFETSKTGDLMVVLTSDVNALQGLLSPNALGLFGSILTAVVVLVIMLIQNPVLTGLIVLTFPILFIVNLFFSRLIHGAWRRVRQSTGTMNNQIQESLASILLIKSMATEDQTAATFAKVNEDNRKNQLAATTYFAEFSPVIDFVDYLGTALIIGVGAYQVMGNSFTVGGIVAYLSYLTILQAPVRSLTNLIDRFQQAVVSYERIENLLAQAPQVVDVPDPQPLPTFHEAVQFDHVDFHYGNGLPVIQDVSFDLPKGETVALVGSSGAGKTTITKLLDRFYDVTAGQITFDGIDIRQVRARDLRRQIGVVTQDVLLLDTSIRDNIAYGLGTVTDDAVWAAAEAANIADFVRSLPDGLNTRVGERGVRLSGGQKQRIAIARIFLQDAPIVVLDEATAALDNETERFIQTSFDRLMTNRTSLVIAHRLSTIQHASEILVVEDGKIVERGTHQELLYKNGRYAQLYALQFK</sequence>
<feature type="domain" description="ABC transporter" evidence="9">
    <location>
        <begin position="341"/>
        <end position="575"/>
    </location>
</feature>
<dbReference type="EMBL" id="AZEC01000001">
    <property type="protein sequence ID" value="KRL14779.1"/>
    <property type="molecule type" value="Genomic_DNA"/>
</dbReference>
<name>A0A0R1NDB9_9LACO</name>
<dbReference type="Pfam" id="PF00664">
    <property type="entry name" value="ABC_membrane"/>
    <property type="match status" value="1"/>
</dbReference>
<dbReference type="PROSITE" id="PS50929">
    <property type="entry name" value="ABC_TM1F"/>
    <property type="match status" value="1"/>
</dbReference>
<dbReference type="FunFam" id="3.40.50.300:FF:000287">
    <property type="entry name" value="Multidrug ABC transporter ATP-binding protein"/>
    <property type="match status" value="1"/>
</dbReference>
<dbReference type="CDD" id="cd07346">
    <property type="entry name" value="ABC_6TM_exporters"/>
    <property type="match status" value="1"/>
</dbReference>
<accession>A0A0R1NDB9</accession>
<dbReference type="SMART" id="SM00382">
    <property type="entry name" value="AAA"/>
    <property type="match status" value="1"/>
</dbReference>
<dbReference type="RefSeq" id="WP_057817777.1">
    <property type="nucleotide sequence ID" value="NZ_AZEC01000001.1"/>
</dbReference>
<keyword evidence="5" id="KW-0067">ATP-binding</keyword>
<dbReference type="SUPFAM" id="SSF90123">
    <property type="entry name" value="ABC transporter transmembrane region"/>
    <property type="match status" value="1"/>
</dbReference>